<accession>A0A317JWD1</accession>
<evidence type="ECO:0000313" key="4">
    <source>
        <dbReference type="EMBL" id="PWU43792.1"/>
    </source>
</evidence>
<dbReference type="InterPro" id="IPR045597">
    <property type="entry name" value="DUF6458"/>
</dbReference>
<dbReference type="Proteomes" id="UP000245683">
    <property type="component" value="Unassembled WGS sequence"/>
</dbReference>
<evidence type="ECO:0000313" key="5">
    <source>
        <dbReference type="Proteomes" id="UP000245683"/>
    </source>
</evidence>
<protein>
    <recommendedName>
        <fullName evidence="3">DUF6458 domain-containing protein</fullName>
    </recommendedName>
</protein>
<dbReference type="AlphaFoldDB" id="A0A317JWD1"/>
<dbReference type="EMBL" id="QGSV01000391">
    <property type="protein sequence ID" value="PWU43792.1"/>
    <property type="molecule type" value="Genomic_DNA"/>
</dbReference>
<keyword evidence="2" id="KW-0472">Membrane</keyword>
<evidence type="ECO:0000256" key="2">
    <source>
        <dbReference type="SAM" id="Phobius"/>
    </source>
</evidence>
<keyword evidence="2" id="KW-0812">Transmembrane</keyword>
<dbReference type="OrthoDB" id="4775046at2"/>
<feature type="transmembrane region" description="Helical" evidence="2">
    <location>
        <begin position="7"/>
        <end position="26"/>
    </location>
</feature>
<feature type="domain" description="DUF6458" evidence="3">
    <location>
        <begin position="1"/>
        <end position="59"/>
    </location>
</feature>
<gene>
    <name evidence="4" type="ORF">DLJ46_29445</name>
</gene>
<name>A0A317JWD1_9ACTN</name>
<feature type="compositionally biased region" description="Pro residues" evidence="1">
    <location>
        <begin position="74"/>
        <end position="89"/>
    </location>
</feature>
<keyword evidence="2" id="KW-1133">Transmembrane helix</keyword>
<sequence length="89" mass="9873">MGIGSAIFLIALGAIMAFAIRANVWWIDLRAVGWVFILAGLGVLLTTLWFWQDRRKRARTLIVEENRLSHPTAMMPPPPDPPPPTAPPS</sequence>
<keyword evidence="5" id="KW-1185">Reference proteome</keyword>
<organism evidence="4 5">
    <name type="scientific">Micromonospora globispora</name>
    <dbReference type="NCBI Taxonomy" id="1450148"/>
    <lineage>
        <taxon>Bacteria</taxon>
        <taxon>Bacillati</taxon>
        <taxon>Actinomycetota</taxon>
        <taxon>Actinomycetes</taxon>
        <taxon>Micromonosporales</taxon>
        <taxon>Micromonosporaceae</taxon>
        <taxon>Micromonospora</taxon>
    </lineage>
</organism>
<feature type="region of interest" description="Disordered" evidence="1">
    <location>
        <begin position="68"/>
        <end position="89"/>
    </location>
</feature>
<feature type="transmembrane region" description="Helical" evidence="2">
    <location>
        <begin position="32"/>
        <end position="51"/>
    </location>
</feature>
<dbReference type="Pfam" id="PF20059">
    <property type="entry name" value="DUF6458"/>
    <property type="match status" value="1"/>
</dbReference>
<evidence type="ECO:0000256" key="1">
    <source>
        <dbReference type="SAM" id="MobiDB-lite"/>
    </source>
</evidence>
<evidence type="ECO:0000259" key="3">
    <source>
        <dbReference type="Pfam" id="PF20059"/>
    </source>
</evidence>
<proteinExistence type="predicted"/>
<comment type="caution">
    <text evidence="4">The sequence shown here is derived from an EMBL/GenBank/DDBJ whole genome shotgun (WGS) entry which is preliminary data.</text>
</comment>
<dbReference type="RefSeq" id="WP_109947786.1">
    <property type="nucleotide sequence ID" value="NZ_QGGF01000115.1"/>
</dbReference>
<reference evidence="5" key="1">
    <citation type="submission" date="2018-05" db="EMBL/GenBank/DDBJ databases">
        <title>Micromonospora globispora sp. nov. and Micromonospora rugosa sp. nov., isolated from marine sediment.</title>
        <authorList>
            <person name="Carro L."/>
            <person name="Aysel V."/>
            <person name="Cetin D."/>
            <person name="Igual J.M."/>
            <person name="Klenk H.-P."/>
            <person name="Trujillo M.E."/>
            <person name="Sahin N."/>
        </authorList>
    </citation>
    <scope>NUCLEOTIDE SEQUENCE [LARGE SCALE GENOMIC DNA]</scope>
    <source>
        <strain evidence="5">S2904</strain>
    </source>
</reference>